<dbReference type="RefSeq" id="WP_171677093.1">
    <property type="nucleotide sequence ID" value="NZ_BAAAGT010000011.1"/>
</dbReference>
<dbReference type="Proteomes" id="UP000553957">
    <property type="component" value="Unassembled WGS sequence"/>
</dbReference>
<dbReference type="Proteomes" id="UP000534306">
    <property type="component" value="Unassembled WGS sequence"/>
</dbReference>
<sequence>MYDPEDYPEIQSWVSGWDGPLDYVDYLKDQVGLAALVAFAAVLSPRFLQVEGCVLWERSYDGENFAAWRAELNGDVRRIESTLNQLRVWEIVGSNETRADMDALRFVAEVIARCWRAALREEFPERGFEVGVVASVDGPKVTFCSAPV</sequence>
<dbReference type="AlphaFoldDB" id="A0A7Y4P383"/>
<keyword evidence="3" id="KW-1185">Reference proteome</keyword>
<dbReference type="EMBL" id="JACHKF010000001">
    <property type="protein sequence ID" value="MBB6570706.1"/>
    <property type="molecule type" value="Genomic_DNA"/>
</dbReference>
<accession>A0A7Y4P383</accession>
<organism evidence="2 3">
    <name type="scientific">Kribbella sandramycini</name>
    <dbReference type="NCBI Taxonomy" id="60450"/>
    <lineage>
        <taxon>Bacteria</taxon>
        <taxon>Bacillati</taxon>
        <taxon>Actinomycetota</taxon>
        <taxon>Actinomycetes</taxon>
        <taxon>Propionibacteriales</taxon>
        <taxon>Kribbellaceae</taxon>
        <taxon>Kribbella</taxon>
    </lineage>
</organism>
<reference evidence="1 4" key="2">
    <citation type="submission" date="2020-08" db="EMBL/GenBank/DDBJ databases">
        <title>Sequencing the genomes of 1000 actinobacteria strains.</title>
        <authorList>
            <person name="Klenk H.-P."/>
        </authorList>
    </citation>
    <scope>NUCLEOTIDE SEQUENCE [LARGE SCALE GENOMIC DNA]</scope>
    <source>
        <strain evidence="1 4">DSM 15626</strain>
    </source>
</reference>
<evidence type="ECO:0000313" key="3">
    <source>
        <dbReference type="Proteomes" id="UP000534306"/>
    </source>
</evidence>
<comment type="caution">
    <text evidence="2">The sequence shown here is derived from an EMBL/GenBank/DDBJ whole genome shotgun (WGS) entry which is preliminary data.</text>
</comment>
<evidence type="ECO:0000313" key="1">
    <source>
        <dbReference type="EMBL" id="MBB6570706.1"/>
    </source>
</evidence>
<evidence type="ECO:0000313" key="4">
    <source>
        <dbReference type="Proteomes" id="UP000553957"/>
    </source>
</evidence>
<evidence type="ECO:0000313" key="2">
    <source>
        <dbReference type="EMBL" id="NOL43850.1"/>
    </source>
</evidence>
<reference evidence="2 3" key="1">
    <citation type="submission" date="2020-05" db="EMBL/GenBank/DDBJ databases">
        <title>Genome sequence of Kribbella sandramycini ATCC 39419.</title>
        <authorList>
            <person name="Maclea K.S."/>
            <person name="Fair J.L."/>
        </authorList>
    </citation>
    <scope>NUCLEOTIDE SEQUENCE [LARGE SCALE GENOMIC DNA]</scope>
    <source>
        <strain evidence="2 3">ATCC 39419</strain>
    </source>
</reference>
<dbReference type="EMBL" id="JABJRC010000007">
    <property type="protein sequence ID" value="NOL43850.1"/>
    <property type="molecule type" value="Genomic_DNA"/>
</dbReference>
<proteinExistence type="predicted"/>
<gene>
    <name evidence="1" type="ORF">HNR71_006343</name>
    <name evidence="2" type="ORF">HPO96_26735</name>
</gene>
<name>A0A7Y4P383_9ACTN</name>
<protein>
    <submittedName>
        <fullName evidence="2">Uncharacterized protein</fullName>
    </submittedName>
</protein>